<evidence type="ECO:0000256" key="1">
    <source>
        <dbReference type="SAM" id="MobiDB-lite"/>
    </source>
</evidence>
<dbReference type="Gene3D" id="3.20.20.370">
    <property type="entry name" value="Glycoside hydrolase/deacetylase"/>
    <property type="match status" value="1"/>
</dbReference>
<dbReference type="Proteomes" id="UP000237798">
    <property type="component" value="Unassembled WGS sequence"/>
</dbReference>
<gene>
    <name evidence="3" type="primary">pgdA_3</name>
    <name evidence="3" type="ORF">CLLU_35010</name>
</gene>
<reference evidence="3 4" key="1">
    <citation type="submission" date="2018-03" db="EMBL/GenBank/DDBJ databases">
        <title>Genome sequence of Clostridium luticellarii DSM 29923.</title>
        <authorList>
            <person name="Poehlein A."/>
            <person name="Daniel R."/>
        </authorList>
    </citation>
    <scope>NUCLEOTIDE SEQUENCE [LARGE SCALE GENOMIC DNA]</scope>
    <source>
        <strain evidence="3 4">DSM 29923</strain>
    </source>
</reference>
<dbReference type="InterPro" id="IPR002509">
    <property type="entry name" value="NODB_dom"/>
</dbReference>
<keyword evidence="3" id="KW-0378">Hydrolase</keyword>
<feature type="compositionally biased region" description="Polar residues" evidence="1">
    <location>
        <begin position="45"/>
        <end position="62"/>
    </location>
</feature>
<feature type="compositionally biased region" description="Polar residues" evidence="1">
    <location>
        <begin position="70"/>
        <end position="87"/>
    </location>
</feature>
<dbReference type="CDD" id="cd10944">
    <property type="entry name" value="CE4_SmPgdA_like"/>
    <property type="match status" value="1"/>
</dbReference>
<sequence>MKINGNNKRRKNTIIISILVLFLFSIGLISCTTINTKGKKSMYNAENGTTSNNSQKSMNNTKGAKDPNNLEKSTNNTEDTKALNNSEKSMDKAEDTKGPNNSANEDALNKTEDTAVPNNSDDFNPYKKDGRKVVYLTFDDGPSANNTPKILDILDQYNIKATFFLIGENAEQNEELVKEEAAQGNVVGNHTYSHDMNYIYSDPKVFMEDIYKCQSVLSSILGKNYNLKLVRFPGGSFGDRLKPFREELIENGYHYVDWNDLNGDAEHNNVSVENLIYTTKKYAIYDHLVVLMHDAPAKTTTVQALPAIIEYFKSQGYSFETLK</sequence>
<dbReference type="InterPro" id="IPR050248">
    <property type="entry name" value="Polysacc_deacetylase_ArnD"/>
</dbReference>
<accession>A0A2T0B6T6</accession>
<evidence type="ECO:0000259" key="2">
    <source>
        <dbReference type="PROSITE" id="PS51677"/>
    </source>
</evidence>
<dbReference type="GO" id="GO:0016810">
    <property type="term" value="F:hydrolase activity, acting on carbon-nitrogen (but not peptide) bonds"/>
    <property type="evidence" value="ECO:0007669"/>
    <property type="project" value="InterPro"/>
</dbReference>
<keyword evidence="4" id="KW-1185">Reference proteome</keyword>
<name>A0A2T0B6T6_9CLOT</name>
<proteinExistence type="predicted"/>
<dbReference type="GO" id="GO:0005975">
    <property type="term" value="P:carbohydrate metabolic process"/>
    <property type="evidence" value="ECO:0007669"/>
    <property type="project" value="InterPro"/>
</dbReference>
<evidence type="ECO:0000313" key="3">
    <source>
        <dbReference type="EMBL" id="PRR79507.1"/>
    </source>
</evidence>
<dbReference type="PROSITE" id="PS51257">
    <property type="entry name" value="PROKAR_LIPOPROTEIN"/>
    <property type="match status" value="1"/>
</dbReference>
<dbReference type="PANTHER" id="PTHR10587">
    <property type="entry name" value="GLYCOSYL TRANSFERASE-RELATED"/>
    <property type="match status" value="1"/>
</dbReference>
<dbReference type="InterPro" id="IPR011330">
    <property type="entry name" value="Glyco_hydro/deAcase_b/a-brl"/>
</dbReference>
<dbReference type="RefSeq" id="WP_242977732.1">
    <property type="nucleotide sequence ID" value="NZ_PVXP01000103.1"/>
</dbReference>
<evidence type="ECO:0000313" key="4">
    <source>
        <dbReference type="Proteomes" id="UP000237798"/>
    </source>
</evidence>
<dbReference type="EMBL" id="PVXP01000103">
    <property type="protein sequence ID" value="PRR79507.1"/>
    <property type="molecule type" value="Genomic_DNA"/>
</dbReference>
<dbReference type="PROSITE" id="PS51677">
    <property type="entry name" value="NODB"/>
    <property type="match status" value="1"/>
</dbReference>
<dbReference type="AlphaFoldDB" id="A0A2T0B6T6"/>
<feature type="compositionally biased region" description="Basic and acidic residues" evidence="1">
    <location>
        <begin position="88"/>
        <end position="97"/>
    </location>
</feature>
<dbReference type="SUPFAM" id="SSF88713">
    <property type="entry name" value="Glycoside hydrolase/deacetylase"/>
    <property type="match status" value="1"/>
</dbReference>
<feature type="domain" description="NodB homology" evidence="2">
    <location>
        <begin position="132"/>
        <end position="320"/>
    </location>
</feature>
<protein>
    <submittedName>
        <fullName evidence="3">Peptidoglycan-N-acetylglucosamine deacetylase</fullName>
        <ecNumber evidence="3">3.5.1.104</ecNumber>
    </submittedName>
</protein>
<organism evidence="3 4">
    <name type="scientific">Clostridium luticellarii</name>
    <dbReference type="NCBI Taxonomy" id="1691940"/>
    <lineage>
        <taxon>Bacteria</taxon>
        <taxon>Bacillati</taxon>
        <taxon>Bacillota</taxon>
        <taxon>Clostridia</taxon>
        <taxon>Eubacteriales</taxon>
        <taxon>Clostridiaceae</taxon>
        <taxon>Clostridium</taxon>
    </lineage>
</organism>
<dbReference type="Pfam" id="PF01522">
    <property type="entry name" value="Polysacc_deac_1"/>
    <property type="match status" value="1"/>
</dbReference>
<dbReference type="PANTHER" id="PTHR10587:SF125">
    <property type="entry name" value="POLYSACCHARIDE DEACETYLASE YHEN-RELATED"/>
    <property type="match status" value="1"/>
</dbReference>
<feature type="region of interest" description="Disordered" evidence="1">
    <location>
        <begin position="45"/>
        <end position="126"/>
    </location>
</feature>
<dbReference type="EC" id="3.5.1.104" evidence="3"/>
<comment type="caution">
    <text evidence="3">The sequence shown here is derived from an EMBL/GenBank/DDBJ whole genome shotgun (WGS) entry which is preliminary data.</text>
</comment>